<evidence type="ECO:0000256" key="1">
    <source>
        <dbReference type="PROSITE-ProRule" id="PRU00047"/>
    </source>
</evidence>
<dbReference type="Pfam" id="PF00098">
    <property type="entry name" value="zf-CCHC"/>
    <property type="match status" value="1"/>
</dbReference>
<dbReference type="InterPro" id="IPR054722">
    <property type="entry name" value="PolX-like_BBD"/>
</dbReference>
<dbReference type="PROSITE" id="PS50158">
    <property type="entry name" value="ZF_CCHC"/>
    <property type="match status" value="1"/>
</dbReference>
<keyword evidence="1" id="KW-0863">Zinc-finger</keyword>
<dbReference type="Pfam" id="PF22936">
    <property type="entry name" value="Pol_BBD"/>
    <property type="match status" value="1"/>
</dbReference>
<keyword evidence="5" id="KW-1185">Reference proteome</keyword>
<keyword evidence="1" id="KW-0479">Metal-binding</keyword>
<gene>
    <name evidence="4" type="ORF">LTRI10_LOCUS6518</name>
</gene>
<dbReference type="Proteomes" id="UP001497516">
    <property type="component" value="Chromosome 10"/>
</dbReference>
<dbReference type="Gene3D" id="4.10.60.10">
    <property type="entry name" value="Zinc finger, CCHC-type"/>
    <property type="match status" value="1"/>
</dbReference>
<sequence>MLKFKNDQKRYSEESRPVSYDRNKSNFQERLPQQQTRHIETGQQNREPQACYKCGKFGHIRANCPLTIRAKEKAMKASWSDYDSEPEANQSDEEAYMATEVCHEATEIALQSNHSDQDNKRWYLDSGCSHHMSGKRSLFSTITLSYGGKVLFGEWSW</sequence>
<dbReference type="InterPro" id="IPR036875">
    <property type="entry name" value="Znf_CCHC_sf"/>
</dbReference>
<dbReference type="GO" id="GO:0003676">
    <property type="term" value="F:nucleic acid binding"/>
    <property type="evidence" value="ECO:0007669"/>
    <property type="project" value="InterPro"/>
</dbReference>
<proteinExistence type="predicted"/>
<accession>A0AAV2CS01</accession>
<dbReference type="GO" id="GO:0008270">
    <property type="term" value="F:zinc ion binding"/>
    <property type="evidence" value="ECO:0007669"/>
    <property type="project" value="UniProtKB-KW"/>
</dbReference>
<evidence type="ECO:0000313" key="5">
    <source>
        <dbReference type="Proteomes" id="UP001497516"/>
    </source>
</evidence>
<feature type="compositionally biased region" description="Polar residues" evidence="2">
    <location>
        <begin position="25"/>
        <end position="45"/>
    </location>
</feature>
<dbReference type="SMART" id="SM00343">
    <property type="entry name" value="ZnF_C2HC"/>
    <property type="match status" value="1"/>
</dbReference>
<evidence type="ECO:0000259" key="3">
    <source>
        <dbReference type="PROSITE" id="PS50158"/>
    </source>
</evidence>
<feature type="region of interest" description="Disordered" evidence="2">
    <location>
        <begin position="1"/>
        <end position="45"/>
    </location>
</feature>
<feature type="domain" description="CCHC-type" evidence="3">
    <location>
        <begin position="51"/>
        <end position="65"/>
    </location>
</feature>
<keyword evidence="1" id="KW-0862">Zinc</keyword>
<protein>
    <recommendedName>
        <fullName evidence="3">CCHC-type domain-containing protein</fullName>
    </recommendedName>
</protein>
<dbReference type="EMBL" id="OZ034814">
    <property type="protein sequence ID" value="CAL1358999.1"/>
    <property type="molecule type" value="Genomic_DNA"/>
</dbReference>
<dbReference type="SUPFAM" id="SSF57756">
    <property type="entry name" value="Retrovirus zinc finger-like domains"/>
    <property type="match status" value="1"/>
</dbReference>
<reference evidence="4 5" key="1">
    <citation type="submission" date="2024-04" db="EMBL/GenBank/DDBJ databases">
        <authorList>
            <person name="Fracassetti M."/>
        </authorList>
    </citation>
    <scope>NUCLEOTIDE SEQUENCE [LARGE SCALE GENOMIC DNA]</scope>
</reference>
<evidence type="ECO:0000256" key="2">
    <source>
        <dbReference type="SAM" id="MobiDB-lite"/>
    </source>
</evidence>
<organism evidence="4 5">
    <name type="scientific">Linum trigynum</name>
    <dbReference type="NCBI Taxonomy" id="586398"/>
    <lineage>
        <taxon>Eukaryota</taxon>
        <taxon>Viridiplantae</taxon>
        <taxon>Streptophyta</taxon>
        <taxon>Embryophyta</taxon>
        <taxon>Tracheophyta</taxon>
        <taxon>Spermatophyta</taxon>
        <taxon>Magnoliopsida</taxon>
        <taxon>eudicotyledons</taxon>
        <taxon>Gunneridae</taxon>
        <taxon>Pentapetalae</taxon>
        <taxon>rosids</taxon>
        <taxon>fabids</taxon>
        <taxon>Malpighiales</taxon>
        <taxon>Linaceae</taxon>
        <taxon>Linum</taxon>
    </lineage>
</organism>
<evidence type="ECO:0000313" key="4">
    <source>
        <dbReference type="EMBL" id="CAL1358999.1"/>
    </source>
</evidence>
<name>A0AAV2CS01_9ROSI</name>
<dbReference type="InterPro" id="IPR001878">
    <property type="entry name" value="Znf_CCHC"/>
</dbReference>
<dbReference type="AlphaFoldDB" id="A0AAV2CS01"/>
<feature type="compositionally biased region" description="Basic and acidic residues" evidence="2">
    <location>
        <begin position="1"/>
        <end position="24"/>
    </location>
</feature>